<accession>A0ABN3HRD2</accession>
<name>A0ABN3HRD2_9ACTN</name>
<organism evidence="1 2">
    <name type="scientific">Streptomyces glaucosporus</name>
    <dbReference type="NCBI Taxonomy" id="284044"/>
    <lineage>
        <taxon>Bacteria</taxon>
        <taxon>Bacillati</taxon>
        <taxon>Actinomycetota</taxon>
        <taxon>Actinomycetes</taxon>
        <taxon>Kitasatosporales</taxon>
        <taxon>Streptomycetaceae</taxon>
        <taxon>Streptomyces</taxon>
    </lineage>
</organism>
<protein>
    <submittedName>
        <fullName evidence="1">Uncharacterized protein</fullName>
    </submittedName>
</protein>
<evidence type="ECO:0000313" key="1">
    <source>
        <dbReference type="EMBL" id="GAA2385749.1"/>
    </source>
</evidence>
<dbReference type="Proteomes" id="UP001500058">
    <property type="component" value="Unassembled WGS sequence"/>
</dbReference>
<comment type="caution">
    <text evidence="1">The sequence shown here is derived from an EMBL/GenBank/DDBJ whole genome shotgun (WGS) entry which is preliminary data.</text>
</comment>
<dbReference type="EMBL" id="BAAATJ010000002">
    <property type="protein sequence ID" value="GAA2385749.1"/>
    <property type="molecule type" value="Genomic_DNA"/>
</dbReference>
<dbReference type="RefSeq" id="WP_344629170.1">
    <property type="nucleotide sequence ID" value="NZ_BAAATJ010000002.1"/>
</dbReference>
<gene>
    <name evidence="1" type="ORF">GCM10010420_05400</name>
</gene>
<proteinExistence type="predicted"/>
<evidence type="ECO:0000313" key="2">
    <source>
        <dbReference type="Proteomes" id="UP001500058"/>
    </source>
</evidence>
<reference evidence="1 2" key="1">
    <citation type="journal article" date="2019" name="Int. J. Syst. Evol. Microbiol.">
        <title>The Global Catalogue of Microorganisms (GCM) 10K type strain sequencing project: providing services to taxonomists for standard genome sequencing and annotation.</title>
        <authorList>
            <consortium name="The Broad Institute Genomics Platform"/>
            <consortium name="The Broad Institute Genome Sequencing Center for Infectious Disease"/>
            <person name="Wu L."/>
            <person name="Ma J."/>
        </authorList>
    </citation>
    <scope>NUCLEOTIDE SEQUENCE [LARGE SCALE GENOMIC DNA]</scope>
    <source>
        <strain evidence="1 2">JCM 6921</strain>
    </source>
</reference>
<keyword evidence="2" id="KW-1185">Reference proteome</keyword>
<sequence>MGSVPRTVAPVLRHELDQWALIRTKTSYGPVYIHMGRKPLPDTDQFTYHPLYREGERPPD</sequence>